<reference evidence="2 3" key="1">
    <citation type="submission" date="2019-03" db="EMBL/GenBank/DDBJ databases">
        <title>Draft genome sequences of novel Actinobacteria.</title>
        <authorList>
            <person name="Sahin N."/>
            <person name="Ay H."/>
            <person name="Saygin H."/>
        </authorList>
    </citation>
    <scope>NUCLEOTIDE SEQUENCE [LARGE SCALE GENOMIC DNA]</scope>
    <source>
        <strain evidence="2 3">DSM 45941</strain>
    </source>
</reference>
<dbReference type="AlphaFoldDB" id="A0A4R5BVC7"/>
<protein>
    <submittedName>
        <fullName evidence="2">XRE family transcriptional regulator</fullName>
    </submittedName>
</protein>
<evidence type="ECO:0000313" key="3">
    <source>
        <dbReference type="Proteomes" id="UP000295578"/>
    </source>
</evidence>
<proteinExistence type="predicted"/>
<keyword evidence="3" id="KW-1185">Reference proteome</keyword>
<accession>A0A4R5BVC7</accession>
<dbReference type="InterPro" id="IPR010982">
    <property type="entry name" value="Lambda_DNA-bd_dom_sf"/>
</dbReference>
<gene>
    <name evidence="2" type="ORF">E1293_04810</name>
</gene>
<dbReference type="CDD" id="cd00093">
    <property type="entry name" value="HTH_XRE"/>
    <property type="match status" value="1"/>
</dbReference>
<name>A0A4R5BVC7_9ACTN</name>
<dbReference type="Gene3D" id="1.10.260.40">
    <property type="entry name" value="lambda repressor-like DNA-binding domains"/>
    <property type="match status" value="1"/>
</dbReference>
<dbReference type="EMBL" id="SMKY01000012">
    <property type="protein sequence ID" value="TDD89533.1"/>
    <property type="molecule type" value="Genomic_DNA"/>
</dbReference>
<dbReference type="OrthoDB" id="3865941at2"/>
<sequence>MSKNLGTLVRSARVAHGWTQRDLADHLHCSRSTVSRLETGAQPLGDIATLRRLAKVLQISPTALGITATVTVQPLAEDDVRRRQLLTNLAVTAAAASPPARAIASAAADAQGRPKDLLVTRVRSAMLTTGSATAPIPPTPLRATLASAIRAYDNCEYTKLATALPQLITNAHATCSTTDTVLAETYTLVTRLMIKLDDQLGWVAADRARSLATACGDPLVAGEAARNLAVLARRAGWHSEAEQIAIGMAEDDMLQGRDSARTAERGLLVMSAAYTAAHAADHSGMRQLTEQAAALAAHLGGKVLLRDHGSGFSPTAVQLHRISAEYAAGDPAAAIAAARKIPPRALPTVERRARYFTDVARAYGMWGRRDQCLQALLHAERAAPQETHSRPAVRGLVTGLLTSGQTSPDLRGLAARCGIR</sequence>
<dbReference type="GO" id="GO:0003677">
    <property type="term" value="F:DNA binding"/>
    <property type="evidence" value="ECO:0007669"/>
    <property type="project" value="InterPro"/>
</dbReference>
<feature type="domain" description="HTH cro/C1-type" evidence="1">
    <location>
        <begin position="9"/>
        <end position="64"/>
    </location>
</feature>
<dbReference type="InterPro" id="IPR001387">
    <property type="entry name" value="Cro/C1-type_HTH"/>
</dbReference>
<dbReference type="RefSeq" id="WP_132194217.1">
    <property type="nucleotide sequence ID" value="NZ_SMKY01000012.1"/>
</dbReference>
<evidence type="ECO:0000259" key="1">
    <source>
        <dbReference type="PROSITE" id="PS50943"/>
    </source>
</evidence>
<evidence type="ECO:0000313" key="2">
    <source>
        <dbReference type="EMBL" id="TDD89533.1"/>
    </source>
</evidence>
<dbReference type="SUPFAM" id="SSF47413">
    <property type="entry name" value="lambda repressor-like DNA-binding domains"/>
    <property type="match status" value="1"/>
</dbReference>
<dbReference type="Pfam" id="PF13560">
    <property type="entry name" value="HTH_31"/>
    <property type="match status" value="1"/>
</dbReference>
<comment type="caution">
    <text evidence="2">The sequence shown here is derived from an EMBL/GenBank/DDBJ whole genome shotgun (WGS) entry which is preliminary data.</text>
</comment>
<dbReference type="PROSITE" id="PS50943">
    <property type="entry name" value="HTH_CROC1"/>
    <property type="match status" value="1"/>
</dbReference>
<organism evidence="2 3">
    <name type="scientific">Actinomadura darangshiensis</name>
    <dbReference type="NCBI Taxonomy" id="705336"/>
    <lineage>
        <taxon>Bacteria</taxon>
        <taxon>Bacillati</taxon>
        <taxon>Actinomycetota</taxon>
        <taxon>Actinomycetes</taxon>
        <taxon>Streptosporangiales</taxon>
        <taxon>Thermomonosporaceae</taxon>
        <taxon>Actinomadura</taxon>
    </lineage>
</organism>
<dbReference type="SMART" id="SM00530">
    <property type="entry name" value="HTH_XRE"/>
    <property type="match status" value="1"/>
</dbReference>
<dbReference type="Proteomes" id="UP000295578">
    <property type="component" value="Unassembled WGS sequence"/>
</dbReference>